<feature type="region of interest" description="Disordered" evidence="1">
    <location>
        <begin position="344"/>
        <end position="365"/>
    </location>
</feature>
<dbReference type="InterPro" id="IPR044855">
    <property type="entry name" value="CoA-Trfase_III_dom3_sf"/>
</dbReference>
<organism evidence="2 3">
    <name type="scientific">Caballeronia choica</name>
    <dbReference type="NCBI Taxonomy" id="326476"/>
    <lineage>
        <taxon>Bacteria</taxon>
        <taxon>Pseudomonadati</taxon>
        <taxon>Pseudomonadota</taxon>
        <taxon>Betaproteobacteria</taxon>
        <taxon>Burkholderiales</taxon>
        <taxon>Burkholderiaceae</taxon>
        <taxon>Caballeronia</taxon>
    </lineage>
</organism>
<dbReference type="GO" id="GO:0003824">
    <property type="term" value="F:catalytic activity"/>
    <property type="evidence" value="ECO:0007669"/>
    <property type="project" value="InterPro"/>
</dbReference>
<dbReference type="AlphaFoldDB" id="A0A158KIL9"/>
<dbReference type="Gene3D" id="3.30.1540.10">
    <property type="entry name" value="formyl-coa transferase, domain 3"/>
    <property type="match status" value="1"/>
</dbReference>
<dbReference type="Pfam" id="PF02515">
    <property type="entry name" value="CoA_transf_3"/>
    <property type="match status" value="1"/>
</dbReference>
<proteinExistence type="predicted"/>
<dbReference type="InterPro" id="IPR050509">
    <property type="entry name" value="CoA-transferase_III"/>
</dbReference>
<dbReference type="InterPro" id="IPR023606">
    <property type="entry name" value="CoA-Trfase_III_dom_1_sf"/>
</dbReference>
<dbReference type="SUPFAM" id="SSF89796">
    <property type="entry name" value="CoA-transferase family III (CaiB/BaiF)"/>
    <property type="match status" value="1"/>
</dbReference>
<name>A0A158KIL9_9BURK</name>
<evidence type="ECO:0000313" key="2">
    <source>
        <dbReference type="EMBL" id="SAL80420.1"/>
    </source>
</evidence>
<gene>
    <name evidence="2" type="ORF">AWB68_05856</name>
</gene>
<dbReference type="RefSeq" id="WP_087647850.1">
    <property type="nucleotide sequence ID" value="NZ_FCON02000092.1"/>
</dbReference>
<accession>A0A158KIL9</accession>
<dbReference type="InterPro" id="IPR003673">
    <property type="entry name" value="CoA-Trfase_fam_III"/>
</dbReference>
<dbReference type="PANTHER" id="PTHR48228">
    <property type="entry name" value="SUCCINYL-COA--D-CITRAMALATE COA-TRANSFERASE"/>
    <property type="match status" value="1"/>
</dbReference>
<evidence type="ECO:0000313" key="3">
    <source>
        <dbReference type="Proteomes" id="UP000054770"/>
    </source>
</evidence>
<dbReference type="EMBL" id="FCON02000092">
    <property type="protein sequence ID" value="SAL80420.1"/>
    <property type="molecule type" value="Genomic_DNA"/>
</dbReference>
<keyword evidence="3" id="KW-1185">Reference proteome</keyword>
<reference evidence="2" key="1">
    <citation type="submission" date="2016-01" db="EMBL/GenBank/DDBJ databases">
        <authorList>
            <person name="Peeters C."/>
        </authorList>
    </citation>
    <scope>NUCLEOTIDE SEQUENCE [LARGE SCALE GENOMIC DNA]</scope>
    <source>
        <strain evidence="2">LMG 22940</strain>
    </source>
</reference>
<sequence>MSGPLQGIRVLEMVGIGPGPFCGMMLADMGADVIRVDRPADKRAGLDGKPPAQDSLRFDVTARGKRTVAIDLKSAEGAQQVLALVEQADVLIEGFRPGVMERLGLGPEACLQRNPRLVYGRMTGWGQSGPLAQAAGHDINYISISGMLGAMGRAEEAPPPPLNLVGDLGGGAMMLAFGVACALVEARNSGKGQVIDAAMTDGTALLGAMFYGMRAQGMWNVRRGSNLLDGSAHFYDTYECADGKYIAVGAIEPQFYAELLERLDISDPVFAHQFERRHWPELKRRLASHFVTRTRAQWTELMEGSDVCFAPVLDMDEAPQHEHNIARKTFIEIDGVVQPAPAPRFSRTVPDVRQSAEGPEENLDDVLAGWRGARR</sequence>
<dbReference type="Gene3D" id="3.40.50.10540">
    <property type="entry name" value="Crotonobetainyl-coa:carnitine coa-transferase, domain 1"/>
    <property type="match status" value="1"/>
</dbReference>
<protein>
    <submittedName>
        <fullName evidence="2">Alpha-methylacyl-CoA racemase</fullName>
    </submittedName>
</protein>
<dbReference type="OrthoDB" id="5294844at2"/>
<dbReference type="Proteomes" id="UP000054770">
    <property type="component" value="Unassembled WGS sequence"/>
</dbReference>
<dbReference type="PANTHER" id="PTHR48228:SF5">
    <property type="entry name" value="ALPHA-METHYLACYL-COA RACEMASE"/>
    <property type="match status" value="1"/>
</dbReference>
<comment type="caution">
    <text evidence="2">The sequence shown here is derived from an EMBL/GenBank/DDBJ whole genome shotgun (WGS) entry which is preliminary data.</text>
</comment>
<evidence type="ECO:0000256" key="1">
    <source>
        <dbReference type="SAM" id="MobiDB-lite"/>
    </source>
</evidence>